<evidence type="ECO:0000256" key="1">
    <source>
        <dbReference type="ARBA" id="ARBA00038414"/>
    </source>
</evidence>
<comment type="caution">
    <text evidence="2">The sequence shown here is derived from an EMBL/GenBank/DDBJ whole genome shotgun (WGS) entry which is preliminary data.</text>
</comment>
<evidence type="ECO:0000313" key="3">
    <source>
        <dbReference type="Proteomes" id="UP001429580"/>
    </source>
</evidence>
<dbReference type="PANTHER" id="PTHR28047:SF5">
    <property type="entry name" value="PROTEIN DCG1"/>
    <property type="match status" value="1"/>
</dbReference>
<proteinExistence type="inferred from homology"/>
<dbReference type="InterPro" id="IPR015942">
    <property type="entry name" value="Asp/Glu/hydantoin_racemase"/>
</dbReference>
<keyword evidence="3" id="KW-1185">Reference proteome</keyword>
<organism evidence="2 3">
    <name type="scientific">Pseudochelatococcus lubricantis</name>
    <dbReference type="NCBI Taxonomy" id="1538102"/>
    <lineage>
        <taxon>Bacteria</taxon>
        <taxon>Pseudomonadati</taxon>
        <taxon>Pseudomonadota</taxon>
        <taxon>Alphaproteobacteria</taxon>
        <taxon>Hyphomicrobiales</taxon>
        <taxon>Chelatococcaceae</taxon>
        <taxon>Pseudochelatococcus</taxon>
    </lineage>
</organism>
<dbReference type="Proteomes" id="UP001429580">
    <property type="component" value="Unassembled WGS sequence"/>
</dbReference>
<comment type="similarity">
    <text evidence="1">Belongs to the HyuE racemase family.</text>
</comment>
<dbReference type="EMBL" id="JAASQI010000006">
    <property type="protein sequence ID" value="NIJ58872.1"/>
    <property type="molecule type" value="Genomic_DNA"/>
</dbReference>
<protein>
    <submittedName>
        <fullName evidence="2">Asp/Glu/hydantoin racemase</fullName>
    </submittedName>
</protein>
<dbReference type="InterPro" id="IPR053714">
    <property type="entry name" value="Iso_Racemase_Enz_sf"/>
</dbReference>
<accession>A0ABX0V1Q0</accession>
<dbReference type="PANTHER" id="PTHR28047">
    <property type="entry name" value="PROTEIN DCG1"/>
    <property type="match status" value="1"/>
</dbReference>
<dbReference type="InterPro" id="IPR052186">
    <property type="entry name" value="Hydantoin_racemase-like"/>
</dbReference>
<dbReference type="RefSeq" id="WP_166953682.1">
    <property type="nucleotide sequence ID" value="NZ_JAASQI010000006.1"/>
</dbReference>
<sequence>MRIFWQSFVDASASAPYMTRLQDYLNGIAAPGVTVEVAGISPPDRDFGRLSELRCAILAIDNGLAAEDAGYDAVVMGHFQDPGLYELRASLRIPVIGTGEASFYAAAQLGRRFGLVTLDSVFETWHLEQAALYGLEHRVVGVRGLDCTPADFSDAFAGDDDAHARMCAAFAACAQPLVDAGADVVIPAGVLPGLLLSRERGLTVGRAPVINCAAVALKSAEMWVQLHRLNGIEPSRGPAFALSPARAREDFRALVARGRGPQTAGGDTAS</sequence>
<evidence type="ECO:0000313" key="2">
    <source>
        <dbReference type="EMBL" id="NIJ58872.1"/>
    </source>
</evidence>
<gene>
    <name evidence="2" type="ORF">FHS82_002727</name>
</gene>
<dbReference type="Gene3D" id="3.40.50.12500">
    <property type="match status" value="1"/>
</dbReference>
<reference evidence="2 3" key="1">
    <citation type="submission" date="2020-03" db="EMBL/GenBank/DDBJ databases">
        <title>Genomic Encyclopedia of Type Strains, Phase IV (KMG-IV): sequencing the most valuable type-strain genomes for metagenomic binning, comparative biology and taxonomic classification.</title>
        <authorList>
            <person name="Goeker M."/>
        </authorList>
    </citation>
    <scope>NUCLEOTIDE SEQUENCE [LARGE SCALE GENOMIC DNA]</scope>
    <source>
        <strain evidence="2 3">DSM 103870</strain>
    </source>
</reference>
<name>A0ABX0V1Q0_9HYPH</name>
<dbReference type="Pfam" id="PF01177">
    <property type="entry name" value="Asp_Glu_race"/>
    <property type="match status" value="1"/>
</dbReference>